<keyword evidence="6" id="KW-0694">RNA-binding</keyword>
<dbReference type="CDD" id="cd02440">
    <property type="entry name" value="AdoMet_MTases"/>
    <property type="match status" value="1"/>
</dbReference>
<evidence type="ECO:0000256" key="4">
    <source>
        <dbReference type="ARBA" id="ARBA00022679"/>
    </source>
</evidence>
<dbReference type="HAMAP" id="MF_00607">
    <property type="entry name" value="16SrRNA_methyltr_A"/>
    <property type="match status" value="1"/>
</dbReference>
<dbReference type="SUPFAM" id="SSF53335">
    <property type="entry name" value="S-adenosyl-L-methionine-dependent methyltransferases"/>
    <property type="match status" value="1"/>
</dbReference>
<dbReference type="PANTHER" id="PTHR11727:SF7">
    <property type="entry name" value="DIMETHYLADENOSINE TRANSFERASE-RELATED"/>
    <property type="match status" value="1"/>
</dbReference>
<accession>A0A381PZS9</accession>
<dbReference type="NCBIfam" id="TIGR00755">
    <property type="entry name" value="ksgA"/>
    <property type="match status" value="1"/>
</dbReference>
<dbReference type="GO" id="GO:0003723">
    <property type="term" value="F:RNA binding"/>
    <property type="evidence" value="ECO:0007669"/>
    <property type="project" value="UniProtKB-KW"/>
</dbReference>
<keyword evidence="5" id="KW-0949">S-adenosyl-L-methionine</keyword>
<reference evidence="8" key="1">
    <citation type="submission" date="2018-05" db="EMBL/GenBank/DDBJ databases">
        <authorList>
            <person name="Lanie J.A."/>
            <person name="Ng W.-L."/>
            <person name="Kazmierczak K.M."/>
            <person name="Andrzejewski T.M."/>
            <person name="Davidsen T.M."/>
            <person name="Wayne K.J."/>
            <person name="Tettelin H."/>
            <person name="Glass J.I."/>
            <person name="Rusch D."/>
            <person name="Podicherti R."/>
            <person name="Tsui H.-C.T."/>
            <person name="Winkler M.E."/>
        </authorList>
    </citation>
    <scope>NUCLEOTIDE SEQUENCE</scope>
</reference>
<dbReference type="InterPro" id="IPR023165">
    <property type="entry name" value="rRNA_Ade_diMease-like_C"/>
</dbReference>
<evidence type="ECO:0000256" key="3">
    <source>
        <dbReference type="ARBA" id="ARBA00022603"/>
    </source>
</evidence>
<dbReference type="GO" id="GO:0000179">
    <property type="term" value="F:rRNA (adenine-N6,N6-)-dimethyltransferase activity"/>
    <property type="evidence" value="ECO:0007669"/>
    <property type="project" value="InterPro"/>
</dbReference>
<gene>
    <name evidence="8" type="ORF">METZ01_LOCUS25399</name>
</gene>
<dbReference type="PROSITE" id="PS51689">
    <property type="entry name" value="SAM_RNA_A_N6_MT"/>
    <property type="match status" value="1"/>
</dbReference>
<proteinExistence type="inferred from homology"/>
<evidence type="ECO:0000256" key="6">
    <source>
        <dbReference type="ARBA" id="ARBA00022884"/>
    </source>
</evidence>
<dbReference type="InterPro" id="IPR029063">
    <property type="entry name" value="SAM-dependent_MTases_sf"/>
</dbReference>
<evidence type="ECO:0000256" key="2">
    <source>
        <dbReference type="ARBA" id="ARBA00022552"/>
    </source>
</evidence>
<dbReference type="InterPro" id="IPR020596">
    <property type="entry name" value="rRNA_Ade_Mease_Trfase_CS"/>
</dbReference>
<dbReference type="GO" id="GO:0005829">
    <property type="term" value="C:cytosol"/>
    <property type="evidence" value="ECO:0007669"/>
    <property type="project" value="TreeGrafter"/>
</dbReference>
<keyword evidence="3" id="KW-0489">Methyltransferase</keyword>
<keyword evidence="2" id="KW-0698">rRNA processing</keyword>
<evidence type="ECO:0000313" key="8">
    <source>
        <dbReference type="EMBL" id="SUZ72545.1"/>
    </source>
</evidence>
<protein>
    <recommendedName>
        <fullName evidence="7">Ribosomal RNA adenine methylase transferase N-terminal domain-containing protein</fullName>
    </recommendedName>
</protein>
<keyword evidence="4" id="KW-0808">Transferase</keyword>
<dbReference type="SMART" id="SM00650">
    <property type="entry name" value="rADc"/>
    <property type="match status" value="1"/>
</dbReference>
<evidence type="ECO:0000256" key="1">
    <source>
        <dbReference type="ARBA" id="ARBA00022490"/>
    </source>
</evidence>
<dbReference type="EMBL" id="UINC01001150">
    <property type="protein sequence ID" value="SUZ72545.1"/>
    <property type="molecule type" value="Genomic_DNA"/>
</dbReference>
<evidence type="ECO:0000259" key="7">
    <source>
        <dbReference type="SMART" id="SM00650"/>
    </source>
</evidence>
<dbReference type="PROSITE" id="PS01131">
    <property type="entry name" value="RRNA_A_DIMETH"/>
    <property type="match status" value="1"/>
</dbReference>
<dbReference type="PANTHER" id="PTHR11727">
    <property type="entry name" value="DIMETHYLADENOSINE TRANSFERASE"/>
    <property type="match status" value="1"/>
</dbReference>
<dbReference type="InterPro" id="IPR001737">
    <property type="entry name" value="KsgA/Erm"/>
</dbReference>
<dbReference type="AlphaFoldDB" id="A0A381PZS9"/>
<feature type="domain" description="Ribosomal RNA adenine methylase transferase N-terminal" evidence="7">
    <location>
        <begin position="31"/>
        <end position="200"/>
    </location>
</feature>
<dbReference type="Pfam" id="PF00398">
    <property type="entry name" value="RrnaAD"/>
    <property type="match status" value="1"/>
</dbReference>
<sequence length="270" mass="29352">MSLADVRRLLDEAEVGPKKSLGQNFVVDPNTVRRIARLSRVGSESRVVEIGAGLGSLTLALIETGAQVTAIETDKALIPILTTLVGDDARVIHADVRDLRWDEAVPGHGWDLVANLPYNIATSVVLTVLDEVPSVSRMLVMVQQEAGERLAAAAGDSAYGAVSVRVALRANASIVGIVGPSVFYPRPRVSSALVAIERIDRSIEMEVEDQLIKLLRVAFNQRRKMLRKSLKGHVDKEAMERANIAPTSRPEELDLLDWLALARISISTQP</sequence>
<organism evidence="8">
    <name type="scientific">marine metagenome</name>
    <dbReference type="NCBI Taxonomy" id="408172"/>
    <lineage>
        <taxon>unclassified sequences</taxon>
        <taxon>metagenomes</taxon>
        <taxon>ecological metagenomes</taxon>
    </lineage>
</organism>
<keyword evidence="1" id="KW-0963">Cytoplasm</keyword>
<dbReference type="InterPro" id="IPR020598">
    <property type="entry name" value="rRNA_Ade_methylase_Trfase_N"/>
</dbReference>
<name>A0A381PZS9_9ZZZZ</name>
<dbReference type="Gene3D" id="1.10.8.100">
    <property type="entry name" value="Ribosomal RNA adenine dimethylase-like, domain 2"/>
    <property type="match status" value="1"/>
</dbReference>
<dbReference type="Gene3D" id="3.40.50.150">
    <property type="entry name" value="Vaccinia Virus protein VP39"/>
    <property type="match status" value="1"/>
</dbReference>
<dbReference type="InterPro" id="IPR011530">
    <property type="entry name" value="rRNA_adenine_dimethylase"/>
</dbReference>
<evidence type="ECO:0000256" key="5">
    <source>
        <dbReference type="ARBA" id="ARBA00022691"/>
    </source>
</evidence>